<dbReference type="SUPFAM" id="SSF49464">
    <property type="entry name" value="Carboxypeptidase regulatory domain-like"/>
    <property type="match status" value="1"/>
</dbReference>
<keyword evidence="2 8" id="KW-0813">Transport</keyword>
<dbReference type="AlphaFoldDB" id="A0A2Z4GIH2"/>
<dbReference type="InterPro" id="IPR037066">
    <property type="entry name" value="Plug_dom_sf"/>
</dbReference>
<keyword evidence="5 10" id="KW-0732">Signal</keyword>
<evidence type="ECO:0000256" key="3">
    <source>
        <dbReference type="ARBA" id="ARBA00022452"/>
    </source>
</evidence>
<accession>A0A2Z4GIH2</accession>
<feature type="domain" description="Outer membrane protein beta-barrel" evidence="12">
    <location>
        <begin position="414"/>
        <end position="817"/>
    </location>
</feature>
<sequence length="849" mass="92550">MNKHFFLLSFLTLLSINTAFAQRGGGPPGGGGDGNGRPSRSSEQTQTLNLDGDAPKGNSKIKGFVIDSAVTIAVEYANVALINETNNKVVDGAMADENGKFEFSKIAPGIYTLKASFIGYTDQLVEKIKIKKGDDIDLGTIKLAISSKVLDEVTVTGLKSIIEEKVDRLIYNAENDLTSKGGDGADVLRKVPMLSVDLDGNVSLRGSSNIKVLINNRPSTIVASSVADALKMIPADLIKSVEVITSPSAKYDAEGTSGIINIITKKSTIQGFNLSLNSGVGVRGSNLGLNGNLRIGKVGFSLGGFGRSFYNKASNTLDQTTYVGDNIFRTNQTGDSKDFGMFGRYNLGMDVELSKTEFLNASVSFGTRNFNKDQDILISSFSNSNLISEQNRLVETINKSNNVDVNLDYIKIFKPSHEWSISTQYSQNNLTNDFDAEIYSAATELTTGQQNINGNINKEITLQTDYMMPIGSKQLFEVGVKGIFREVDSDYQYLFGTLGSLEENASQPSGYLDYNQNIKAAYVSYTLSTKNKWSFKAGVRYEHTTIDAIDNALPLDISSYQNFVPSINISKILNNGLTVKAAYNNRIQRPGLQELNPNYNAANPQDIKIGNPNLTPEVSNNLEFSLSKSIKRSYINLSFFGRQTNNSILQLTSPSDTVAGALITTYENIGKQQVAGLNFFGNIFITQKWSVNGGFDTYYNYLEGQVQTADGFEFASNSGIVIGGRMMSQLSLNKGWGLQAFTGFRGNKVSLQGNDSGMAFYSLGVKKDINEKKGSIGLAFDNFVNGMTRTSTSSSPLFDQKSVNYIYNQNVKLTFSYKLGNMRFVEKKKTKSVNNTDQKGGGESDSGGF</sequence>
<dbReference type="EMBL" id="CP029480">
    <property type="protein sequence ID" value="AWW00839.1"/>
    <property type="molecule type" value="Genomic_DNA"/>
</dbReference>
<dbReference type="InterPro" id="IPR041700">
    <property type="entry name" value="OMP_b-brl_3"/>
</dbReference>
<dbReference type="GO" id="GO:0015344">
    <property type="term" value="F:siderophore uptake transmembrane transporter activity"/>
    <property type="evidence" value="ECO:0007669"/>
    <property type="project" value="TreeGrafter"/>
</dbReference>
<feature type="region of interest" description="Disordered" evidence="9">
    <location>
        <begin position="24"/>
        <end position="55"/>
    </location>
</feature>
<evidence type="ECO:0000259" key="11">
    <source>
        <dbReference type="Pfam" id="PF07715"/>
    </source>
</evidence>
<dbReference type="InterPro" id="IPR012910">
    <property type="entry name" value="Plug_dom"/>
</dbReference>
<dbReference type="InterPro" id="IPR008969">
    <property type="entry name" value="CarboxyPept-like_regulatory"/>
</dbReference>
<evidence type="ECO:0000256" key="9">
    <source>
        <dbReference type="SAM" id="MobiDB-lite"/>
    </source>
</evidence>
<dbReference type="Proteomes" id="UP000249873">
    <property type="component" value="Chromosome"/>
</dbReference>
<evidence type="ECO:0000256" key="2">
    <source>
        <dbReference type="ARBA" id="ARBA00022448"/>
    </source>
</evidence>
<evidence type="ECO:0000256" key="1">
    <source>
        <dbReference type="ARBA" id="ARBA00004571"/>
    </source>
</evidence>
<evidence type="ECO:0000256" key="6">
    <source>
        <dbReference type="ARBA" id="ARBA00023136"/>
    </source>
</evidence>
<keyword evidence="3 8" id="KW-1134">Transmembrane beta strand</keyword>
<dbReference type="PROSITE" id="PS52016">
    <property type="entry name" value="TONB_DEPENDENT_REC_3"/>
    <property type="match status" value="1"/>
</dbReference>
<feature type="compositionally biased region" description="Gly residues" evidence="9">
    <location>
        <begin position="839"/>
        <end position="849"/>
    </location>
</feature>
<comment type="subcellular location">
    <subcellularLocation>
        <location evidence="1 8">Cell outer membrane</location>
        <topology evidence="1 8">Multi-pass membrane protein</topology>
    </subcellularLocation>
</comment>
<evidence type="ECO:0000256" key="4">
    <source>
        <dbReference type="ARBA" id="ARBA00022692"/>
    </source>
</evidence>
<dbReference type="Gene3D" id="2.60.40.1120">
    <property type="entry name" value="Carboxypeptidase-like, regulatory domain"/>
    <property type="match status" value="1"/>
</dbReference>
<dbReference type="GO" id="GO:0044718">
    <property type="term" value="P:siderophore transmembrane transport"/>
    <property type="evidence" value="ECO:0007669"/>
    <property type="project" value="TreeGrafter"/>
</dbReference>
<dbReference type="SUPFAM" id="SSF56935">
    <property type="entry name" value="Porins"/>
    <property type="match status" value="1"/>
</dbReference>
<dbReference type="Gene3D" id="2.170.130.10">
    <property type="entry name" value="TonB-dependent receptor, plug domain"/>
    <property type="match status" value="1"/>
</dbReference>
<dbReference type="Pfam" id="PF13620">
    <property type="entry name" value="CarboxypepD_reg"/>
    <property type="match status" value="1"/>
</dbReference>
<dbReference type="Pfam" id="PF07715">
    <property type="entry name" value="Plug"/>
    <property type="match status" value="1"/>
</dbReference>
<evidence type="ECO:0000256" key="5">
    <source>
        <dbReference type="ARBA" id="ARBA00022729"/>
    </source>
</evidence>
<evidence type="ECO:0000313" key="13">
    <source>
        <dbReference type="EMBL" id="AWW00839.1"/>
    </source>
</evidence>
<feature type="region of interest" description="Disordered" evidence="9">
    <location>
        <begin position="829"/>
        <end position="849"/>
    </location>
</feature>
<keyword evidence="6 8" id="KW-0472">Membrane</keyword>
<evidence type="ECO:0000256" key="8">
    <source>
        <dbReference type="PROSITE-ProRule" id="PRU01360"/>
    </source>
</evidence>
<comment type="similarity">
    <text evidence="8">Belongs to the TonB-dependent receptor family.</text>
</comment>
<keyword evidence="7 8" id="KW-0998">Cell outer membrane</keyword>
<keyword evidence="13" id="KW-0675">Receptor</keyword>
<evidence type="ECO:0000256" key="10">
    <source>
        <dbReference type="SAM" id="SignalP"/>
    </source>
</evidence>
<name>A0A2Z4GIH2_9BACT</name>
<keyword evidence="14" id="KW-1185">Reference proteome</keyword>
<keyword evidence="4 8" id="KW-0812">Transmembrane</keyword>
<dbReference type="GO" id="GO:0009279">
    <property type="term" value="C:cell outer membrane"/>
    <property type="evidence" value="ECO:0007669"/>
    <property type="project" value="UniProtKB-SubCell"/>
</dbReference>
<reference evidence="13 14" key="1">
    <citation type="submission" date="2018-05" db="EMBL/GenBank/DDBJ databases">
        <title>Complete genome sequence of Arcticibacterium luteifluviistationis SM1504T, a cytophagaceae bacterium isolated from Arctic surface seawater.</title>
        <authorList>
            <person name="Li Y."/>
            <person name="Qin Q.-L."/>
        </authorList>
    </citation>
    <scope>NUCLEOTIDE SEQUENCE [LARGE SCALE GENOMIC DNA]</scope>
    <source>
        <strain evidence="13 14">SM1504</strain>
    </source>
</reference>
<gene>
    <name evidence="13" type="ORF">DJ013_07785</name>
</gene>
<dbReference type="Gene3D" id="2.40.170.20">
    <property type="entry name" value="TonB-dependent receptor, beta-barrel domain"/>
    <property type="match status" value="1"/>
</dbReference>
<organism evidence="13 14">
    <name type="scientific">Arcticibacterium luteifluviistationis</name>
    <dbReference type="NCBI Taxonomy" id="1784714"/>
    <lineage>
        <taxon>Bacteria</taxon>
        <taxon>Pseudomonadati</taxon>
        <taxon>Bacteroidota</taxon>
        <taxon>Cytophagia</taxon>
        <taxon>Cytophagales</taxon>
        <taxon>Leadbetterellaceae</taxon>
        <taxon>Arcticibacterium</taxon>
    </lineage>
</organism>
<dbReference type="InterPro" id="IPR036942">
    <property type="entry name" value="Beta-barrel_TonB_sf"/>
</dbReference>
<dbReference type="KEGG" id="als:DJ013_07785"/>
<feature type="chain" id="PRO_5016354409" evidence="10">
    <location>
        <begin position="22"/>
        <end position="849"/>
    </location>
</feature>
<proteinExistence type="inferred from homology"/>
<feature type="signal peptide" evidence="10">
    <location>
        <begin position="1"/>
        <end position="21"/>
    </location>
</feature>
<dbReference type="PANTHER" id="PTHR30069:SF29">
    <property type="entry name" value="HEMOGLOBIN AND HEMOGLOBIN-HAPTOGLOBIN-BINDING PROTEIN 1-RELATED"/>
    <property type="match status" value="1"/>
</dbReference>
<evidence type="ECO:0000256" key="7">
    <source>
        <dbReference type="ARBA" id="ARBA00023237"/>
    </source>
</evidence>
<feature type="compositionally biased region" description="Gly residues" evidence="9">
    <location>
        <begin position="24"/>
        <end position="35"/>
    </location>
</feature>
<protein>
    <submittedName>
        <fullName evidence="13">TonB-dependent receptor</fullName>
    </submittedName>
</protein>
<feature type="domain" description="TonB-dependent receptor plug" evidence="11">
    <location>
        <begin position="180"/>
        <end position="259"/>
    </location>
</feature>
<dbReference type="OrthoDB" id="905812at2"/>
<dbReference type="Pfam" id="PF14905">
    <property type="entry name" value="OMP_b-brl_3"/>
    <property type="match status" value="1"/>
</dbReference>
<dbReference type="PANTHER" id="PTHR30069">
    <property type="entry name" value="TONB-DEPENDENT OUTER MEMBRANE RECEPTOR"/>
    <property type="match status" value="1"/>
</dbReference>
<evidence type="ECO:0000313" key="14">
    <source>
        <dbReference type="Proteomes" id="UP000249873"/>
    </source>
</evidence>
<dbReference type="InterPro" id="IPR039426">
    <property type="entry name" value="TonB-dep_rcpt-like"/>
</dbReference>
<evidence type="ECO:0000259" key="12">
    <source>
        <dbReference type="Pfam" id="PF14905"/>
    </source>
</evidence>
<dbReference type="RefSeq" id="WP_111374205.1">
    <property type="nucleotide sequence ID" value="NZ_CP029480.1"/>
</dbReference>